<proteinExistence type="predicted"/>
<evidence type="ECO:0000256" key="6">
    <source>
        <dbReference type="ARBA" id="ARBA00022989"/>
    </source>
</evidence>
<keyword evidence="2" id="KW-0813">Transport</keyword>
<dbReference type="RefSeq" id="WP_119884098.1">
    <property type="nucleotide sequence ID" value="NZ_CP032418.1"/>
</dbReference>
<dbReference type="SUPFAM" id="SSF103473">
    <property type="entry name" value="MFS general substrate transporter"/>
    <property type="match status" value="1"/>
</dbReference>
<dbReference type="PIRSF" id="PIRSF004925">
    <property type="entry name" value="HcaT"/>
    <property type="match status" value="1"/>
</dbReference>
<feature type="transmembrane region" description="Helical" evidence="8">
    <location>
        <begin position="7"/>
        <end position="25"/>
    </location>
</feature>
<dbReference type="EMBL" id="CP032418">
    <property type="protein sequence ID" value="AYC30381.1"/>
    <property type="molecule type" value="Genomic_DNA"/>
</dbReference>
<evidence type="ECO:0000256" key="8">
    <source>
        <dbReference type="SAM" id="Phobius"/>
    </source>
</evidence>
<feature type="transmembrane region" description="Helical" evidence="8">
    <location>
        <begin position="158"/>
        <end position="175"/>
    </location>
</feature>
<sequence>MKSQKWMSINFFLFFFTWGVFLPYFTGWLTSVKGLTIAEASIVMGSGMLARAFSTFLLFPIATSKASLQIVMRISAIFSLIVMSLFSFGDSFTMLLAISVLFSIIYPNLLPAMESSASLLMQHEKLHYGKSRSFGSLGYTIALLTIGLFVNLFGDEAILWVMIAGLAFFTFMQLVQTPAVLKEIHRPDDAKGTSSFKELFTSTSFVTVLLLAILLQGAHASYYNFGYIYLIDLQVSGIVIGIILNIAVVFEIFFFMFADRLLRKTSISSMFLLAAIGSTLRWIVIFFFPTIFAFVLSQLLHMVSFGLAHYAFIQFITKRLDRHLIATAQGLYAALAMSLSTAILTFAGGYLYDISPGYAFLGMTICTIPAIGIVLFTKKKWD</sequence>
<dbReference type="NCBIfam" id="NF008346">
    <property type="entry name" value="PRK11128.1"/>
    <property type="match status" value="1"/>
</dbReference>
<accession>A0A385YV79</accession>
<feature type="transmembrane region" description="Helical" evidence="8">
    <location>
        <begin position="235"/>
        <end position="258"/>
    </location>
</feature>
<keyword evidence="3" id="KW-1003">Cell membrane</keyword>
<evidence type="ECO:0000256" key="3">
    <source>
        <dbReference type="ARBA" id="ARBA00022475"/>
    </source>
</evidence>
<dbReference type="InterPro" id="IPR036259">
    <property type="entry name" value="MFS_trans_sf"/>
</dbReference>
<evidence type="ECO:0000256" key="7">
    <source>
        <dbReference type="ARBA" id="ARBA00023136"/>
    </source>
</evidence>
<dbReference type="PANTHER" id="PTHR23522">
    <property type="entry name" value="BLL5896 PROTEIN"/>
    <property type="match status" value="1"/>
</dbReference>
<feature type="transmembrane region" description="Helical" evidence="8">
    <location>
        <begin position="70"/>
        <end position="88"/>
    </location>
</feature>
<evidence type="ECO:0000256" key="2">
    <source>
        <dbReference type="ARBA" id="ARBA00022448"/>
    </source>
</evidence>
<comment type="subcellular location">
    <subcellularLocation>
        <location evidence="1">Cell inner membrane</location>
        <topology evidence="1">Multi-pass membrane protein</topology>
    </subcellularLocation>
</comment>
<dbReference type="Proteomes" id="UP000265725">
    <property type="component" value="Chromosome"/>
</dbReference>
<keyword evidence="7 8" id="KW-0472">Membrane</keyword>
<keyword evidence="4" id="KW-0997">Cell inner membrane</keyword>
<dbReference type="AlphaFoldDB" id="A0A385YV79"/>
<evidence type="ECO:0000256" key="5">
    <source>
        <dbReference type="ARBA" id="ARBA00022692"/>
    </source>
</evidence>
<dbReference type="KEGG" id="paek:D3873_11255"/>
<organism evidence="10 11">
    <name type="scientific">Paenisporosarcina cavernae</name>
    <dbReference type="NCBI Taxonomy" id="2320858"/>
    <lineage>
        <taxon>Bacteria</taxon>
        <taxon>Bacillati</taxon>
        <taxon>Bacillota</taxon>
        <taxon>Bacilli</taxon>
        <taxon>Bacillales</taxon>
        <taxon>Caryophanaceae</taxon>
        <taxon>Paenisporosarcina</taxon>
    </lineage>
</organism>
<feature type="transmembrane region" description="Helical" evidence="8">
    <location>
        <begin position="134"/>
        <end position="152"/>
    </location>
</feature>
<reference evidence="11" key="1">
    <citation type="submission" date="2018-09" db="EMBL/GenBank/DDBJ databases">
        <authorList>
            <person name="Zhu H."/>
        </authorList>
    </citation>
    <scope>NUCLEOTIDE SEQUENCE [LARGE SCALE GENOMIC DNA]</scope>
    <source>
        <strain evidence="11">K2R23-3</strain>
    </source>
</reference>
<evidence type="ECO:0000313" key="11">
    <source>
        <dbReference type="Proteomes" id="UP000265725"/>
    </source>
</evidence>
<feature type="transmembrane region" description="Helical" evidence="8">
    <location>
        <begin position="299"/>
        <end position="317"/>
    </location>
</feature>
<feature type="transmembrane region" description="Helical" evidence="8">
    <location>
        <begin position="329"/>
        <end position="352"/>
    </location>
</feature>
<evidence type="ECO:0000256" key="4">
    <source>
        <dbReference type="ARBA" id="ARBA00022519"/>
    </source>
</evidence>
<keyword evidence="6 8" id="KW-1133">Transmembrane helix</keyword>
<dbReference type="InterPro" id="IPR024989">
    <property type="entry name" value="MFS_assoc_dom"/>
</dbReference>
<evidence type="ECO:0000256" key="1">
    <source>
        <dbReference type="ARBA" id="ARBA00004429"/>
    </source>
</evidence>
<dbReference type="OrthoDB" id="9150135at2"/>
<dbReference type="GO" id="GO:0030395">
    <property type="term" value="F:lactose binding"/>
    <property type="evidence" value="ECO:0007669"/>
    <property type="project" value="TreeGrafter"/>
</dbReference>
<keyword evidence="5 8" id="KW-0812">Transmembrane</keyword>
<feature type="transmembrane region" description="Helical" evidence="8">
    <location>
        <begin position="196"/>
        <end position="215"/>
    </location>
</feature>
<name>A0A385YV79_9BACL</name>
<dbReference type="Pfam" id="PF12832">
    <property type="entry name" value="MFS_1_like"/>
    <property type="match status" value="1"/>
</dbReference>
<keyword evidence="11" id="KW-1185">Reference proteome</keyword>
<dbReference type="Gene3D" id="1.20.1250.20">
    <property type="entry name" value="MFS general substrate transporter like domains"/>
    <property type="match status" value="2"/>
</dbReference>
<dbReference type="InterPro" id="IPR026032">
    <property type="entry name" value="HcaT-like"/>
</dbReference>
<protein>
    <submittedName>
        <fullName evidence="10">3-phenylpropionate MFS transporter</fullName>
    </submittedName>
</protein>
<evidence type="ECO:0000259" key="9">
    <source>
        <dbReference type="Pfam" id="PF12832"/>
    </source>
</evidence>
<feature type="transmembrane region" description="Helical" evidence="8">
    <location>
        <begin position="37"/>
        <end position="58"/>
    </location>
</feature>
<dbReference type="PANTHER" id="PTHR23522:SF10">
    <property type="entry name" value="3-PHENYLPROPIONIC ACID TRANSPORTER-RELATED"/>
    <property type="match status" value="1"/>
</dbReference>
<feature type="transmembrane region" description="Helical" evidence="8">
    <location>
        <begin position="94"/>
        <end position="113"/>
    </location>
</feature>
<dbReference type="GO" id="GO:0015528">
    <property type="term" value="F:lactose:proton symporter activity"/>
    <property type="evidence" value="ECO:0007669"/>
    <property type="project" value="TreeGrafter"/>
</dbReference>
<feature type="transmembrane region" description="Helical" evidence="8">
    <location>
        <begin position="270"/>
        <end position="293"/>
    </location>
</feature>
<evidence type="ECO:0000313" key="10">
    <source>
        <dbReference type="EMBL" id="AYC30381.1"/>
    </source>
</evidence>
<feature type="domain" description="Major facilitator superfamily associated" evidence="9">
    <location>
        <begin position="6"/>
        <end position="360"/>
    </location>
</feature>
<feature type="transmembrane region" description="Helical" evidence="8">
    <location>
        <begin position="358"/>
        <end position="377"/>
    </location>
</feature>
<gene>
    <name evidence="10" type="ORF">D3873_11255</name>
</gene>
<dbReference type="GO" id="GO:0005886">
    <property type="term" value="C:plasma membrane"/>
    <property type="evidence" value="ECO:0007669"/>
    <property type="project" value="UniProtKB-SubCell"/>
</dbReference>